<evidence type="ECO:0000256" key="1">
    <source>
        <dbReference type="SAM" id="MobiDB-lite"/>
    </source>
</evidence>
<feature type="region of interest" description="Disordered" evidence="1">
    <location>
        <begin position="168"/>
        <end position="188"/>
    </location>
</feature>
<keyword evidence="3" id="KW-1185">Reference proteome</keyword>
<dbReference type="Pfam" id="PF06707">
    <property type="entry name" value="DUF1194"/>
    <property type="match status" value="1"/>
</dbReference>
<proteinExistence type="predicted"/>
<dbReference type="SUPFAM" id="SSF53300">
    <property type="entry name" value="vWA-like"/>
    <property type="match status" value="1"/>
</dbReference>
<accession>A0A7T8K0B7</accession>
<evidence type="ECO:0000313" key="3">
    <source>
        <dbReference type="Proteomes" id="UP000595437"/>
    </source>
</evidence>
<dbReference type="Proteomes" id="UP000595437">
    <property type="component" value="Chromosome 11"/>
</dbReference>
<feature type="compositionally biased region" description="Basic and acidic residues" evidence="1">
    <location>
        <begin position="177"/>
        <end position="188"/>
    </location>
</feature>
<dbReference type="GO" id="GO:0032991">
    <property type="term" value="C:protein-containing complex"/>
    <property type="evidence" value="ECO:0007669"/>
    <property type="project" value="UniProtKB-ARBA"/>
</dbReference>
<dbReference type="EMBL" id="CP045900">
    <property type="protein sequence ID" value="QQP41802.1"/>
    <property type="molecule type" value="Genomic_DNA"/>
</dbReference>
<dbReference type="AlphaFoldDB" id="A0A7T8K0B7"/>
<reference evidence="3" key="1">
    <citation type="submission" date="2021-01" db="EMBL/GenBank/DDBJ databases">
        <title>Caligus Genome Assembly.</title>
        <authorList>
            <person name="Gallardo-Escarate C."/>
        </authorList>
    </citation>
    <scope>NUCLEOTIDE SEQUENCE [LARGE SCALE GENOMIC DNA]</scope>
</reference>
<name>A0A7T8K0B7_CALRO</name>
<dbReference type="InterPro" id="IPR036465">
    <property type="entry name" value="vWFA_dom_sf"/>
</dbReference>
<protein>
    <submittedName>
        <fullName evidence="2">Uncharacterized protein</fullName>
    </submittedName>
</protein>
<evidence type="ECO:0000313" key="2">
    <source>
        <dbReference type="EMBL" id="QQP41802.1"/>
    </source>
</evidence>
<gene>
    <name evidence="2" type="ORF">FKW44_016276</name>
</gene>
<dbReference type="Gene3D" id="3.40.50.410">
    <property type="entry name" value="von Willebrand factor, type A domain"/>
    <property type="match status" value="1"/>
</dbReference>
<sequence>MRGLSAALRDGIVADALVAQAAQVTLVQWTGSSRQRQTIPWTGIQSYADVTALADTIDSDPREWRNFSTAIGEALIVSADLFEQVPQCARKVIDVSGDGVSNEGVDPASRQQALRAANITVNAIAIETDQTDLTGYFYENLIVGEGAFVVTATGFEDYPAQIKRKLQRETTQQVTELNDRSPDLADSP</sequence>
<organism evidence="2 3">
    <name type="scientific">Caligus rogercresseyi</name>
    <name type="common">Sea louse</name>
    <dbReference type="NCBI Taxonomy" id="217165"/>
    <lineage>
        <taxon>Eukaryota</taxon>
        <taxon>Metazoa</taxon>
        <taxon>Ecdysozoa</taxon>
        <taxon>Arthropoda</taxon>
        <taxon>Crustacea</taxon>
        <taxon>Multicrustacea</taxon>
        <taxon>Hexanauplia</taxon>
        <taxon>Copepoda</taxon>
        <taxon>Siphonostomatoida</taxon>
        <taxon>Caligidae</taxon>
        <taxon>Caligus</taxon>
    </lineage>
</organism>
<dbReference type="InterPro" id="IPR010607">
    <property type="entry name" value="DUF1194"/>
</dbReference>